<evidence type="ECO:0000256" key="1">
    <source>
        <dbReference type="SAM" id="SignalP"/>
    </source>
</evidence>
<organism evidence="2 3">
    <name type="scientific">Kryptolebias marmoratus</name>
    <name type="common">Mangrove killifish</name>
    <name type="synonym">Rivulus marmoratus</name>
    <dbReference type="NCBI Taxonomy" id="37003"/>
    <lineage>
        <taxon>Eukaryota</taxon>
        <taxon>Metazoa</taxon>
        <taxon>Chordata</taxon>
        <taxon>Craniata</taxon>
        <taxon>Vertebrata</taxon>
        <taxon>Euteleostomi</taxon>
        <taxon>Actinopterygii</taxon>
        <taxon>Neopterygii</taxon>
        <taxon>Teleostei</taxon>
        <taxon>Neoteleostei</taxon>
        <taxon>Acanthomorphata</taxon>
        <taxon>Ovalentaria</taxon>
        <taxon>Atherinomorphae</taxon>
        <taxon>Cyprinodontiformes</taxon>
        <taxon>Rivulidae</taxon>
        <taxon>Kryptolebias</taxon>
    </lineage>
</organism>
<sequence>TYVTMNRHTFFIPNILTKFSCQFLGLCLLQLGEASECHDNTNLFISVIVVGLDSFHQLSKCTFVLTRKENRTGHNQYCHTQRVLLYFLQFVTKKKNCLNYIKTNK</sequence>
<keyword evidence="1" id="KW-0732">Signal</keyword>
<dbReference type="Ensembl" id="ENSKMAT00000013344.1">
    <property type="protein sequence ID" value="ENSKMAP00000013141.1"/>
    <property type="gene ID" value="ENSKMAG00000009859.1"/>
</dbReference>
<dbReference type="AlphaFoldDB" id="A0A3Q3AA00"/>
<proteinExistence type="predicted"/>
<feature type="chain" id="PRO_5018661435" evidence="1">
    <location>
        <begin position="35"/>
        <end position="105"/>
    </location>
</feature>
<feature type="signal peptide" evidence="1">
    <location>
        <begin position="1"/>
        <end position="34"/>
    </location>
</feature>
<reference evidence="2" key="1">
    <citation type="submission" date="2025-08" db="UniProtKB">
        <authorList>
            <consortium name="Ensembl"/>
        </authorList>
    </citation>
    <scope>IDENTIFICATION</scope>
</reference>
<name>A0A3Q3AA00_KRYMA</name>
<evidence type="ECO:0000313" key="3">
    <source>
        <dbReference type="Proteomes" id="UP000264800"/>
    </source>
</evidence>
<dbReference type="Proteomes" id="UP000264800">
    <property type="component" value="Unplaced"/>
</dbReference>
<dbReference type="GeneTree" id="ENSGT00990000204427"/>
<accession>A0A3Q3AA00</accession>
<evidence type="ECO:0000313" key="2">
    <source>
        <dbReference type="Ensembl" id="ENSKMAP00000013141.1"/>
    </source>
</evidence>
<reference evidence="2" key="2">
    <citation type="submission" date="2025-09" db="UniProtKB">
        <authorList>
            <consortium name="Ensembl"/>
        </authorList>
    </citation>
    <scope>IDENTIFICATION</scope>
</reference>
<protein>
    <submittedName>
        <fullName evidence="2">Uncharacterized protein</fullName>
    </submittedName>
</protein>
<keyword evidence="3" id="KW-1185">Reference proteome</keyword>